<comment type="caution">
    <text evidence="1">The sequence shown here is derived from an EMBL/GenBank/DDBJ whole genome shotgun (WGS) entry which is preliminary data.</text>
</comment>
<dbReference type="SUPFAM" id="SSF50494">
    <property type="entry name" value="Trypsin-like serine proteases"/>
    <property type="match status" value="1"/>
</dbReference>
<accession>A0A0F9FT37</accession>
<dbReference type="Gene3D" id="2.40.10.120">
    <property type="match status" value="1"/>
</dbReference>
<gene>
    <name evidence="1" type="ORF">LCGC14_1994570</name>
</gene>
<proteinExistence type="predicted"/>
<feature type="non-terminal residue" evidence="1">
    <location>
        <position position="1"/>
    </location>
</feature>
<evidence type="ECO:0000313" key="1">
    <source>
        <dbReference type="EMBL" id="KKL81461.1"/>
    </source>
</evidence>
<dbReference type="AlphaFoldDB" id="A0A0F9FT37"/>
<dbReference type="EMBL" id="LAZR01022556">
    <property type="protein sequence ID" value="KKL81461.1"/>
    <property type="molecule type" value="Genomic_DNA"/>
</dbReference>
<dbReference type="InterPro" id="IPR009003">
    <property type="entry name" value="Peptidase_S1_PA"/>
</dbReference>
<sequence length="258" mass="30124">NFIYKRTFKKLMKGRYIVLSGMLLAACNQVPGKDFYADRMDKISSIEVLLKTVTQVAGKEEPIEHQKIGNGFVVGNYVFSRDHVTSKHYLNKLQSPYGVVKVEFQNPVLSEQTFLDDLVLHSVYESNEDDIAIFDLSKNKNLCNKYCNHLSLDDLMTEDELYQGMEVYWMGNPRGINDFYKESRISKLKDEKDEDTIYENTFMIQDPIIPGTSGKPLWHNDKIIGVAHYFWEDMSGWGFMSNYIEIIKEYENDMQEQW</sequence>
<protein>
    <recommendedName>
        <fullName evidence="2">Peptidase S1 domain-containing protein</fullName>
    </recommendedName>
</protein>
<organism evidence="1">
    <name type="scientific">marine sediment metagenome</name>
    <dbReference type="NCBI Taxonomy" id="412755"/>
    <lineage>
        <taxon>unclassified sequences</taxon>
        <taxon>metagenomes</taxon>
        <taxon>ecological metagenomes</taxon>
    </lineage>
</organism>
<reference evidence="1" key="1">
    <citation type="journal article" date="2015" name="Nature">
        <title>Complex archaea that bridge the gap between prokaryotes and eukaryotes.</title>
        <authorList>
            <person name="Spang A."/>
            <person name="Saw J.H."/>
            <person name="Jorgensen S.L."/>
            <person name="Zaremba-Niedzwiedzka K."/>
            <person name="Martijn J."/>
            <person name="Lind A.E."/>
            <person name="van Eijk R."/>
            <person name="Schleper C."/>
            <person name="Guy L."/>
            <person name="Ettema T.J."/>
        </authorList>
    </citation>
    <scope>NUCLEOTIDE SEQUENCE</scope>
</reference>
<name>A0A0F9FT37_9ZZZZ</name>
<evidence type="ECO:0008006" key="2">
    <source>
        <dbReference type="Google" id="ProtNLM"/>
    </source>
</evidence>